<feature type="domain" description="F5/8 type C" evidence="2">
    <location>
        <begin position="846"/>
        <end position="988"/>
    </location>
</feature>
<name>A0A6N7EBW1_9MICO</name>
<dbReference type="EMBL" id="WHPC01000001">
    <property type="protein sequence ID" value="MPV35460.1"/>
    <property type="molecule type" value="Genomic_DNA"/>
</dbReference>
<evidence type="ECO:0000256" key="1">
    <source>
        <dbReference type="SAM" id="SignalP"/>
    </source>
</evidence>
<dbReference type="RefSeq" id="WP_152193367.1">
    <property type="nucleotide sequence ID" value="NZ_VUKD01000001.1"/>
</dbReference>
<comment type="caution">
    <text evidence="3">The sequence shown here is derived from an EMBL/GenBank/DDBJ whole genome shotgun (WGS) entry which is preliminary data.</text>
</comment>
<dbReference type="Gene3D" id="2.160.20.10">
    <property type="entry name" value="Single-stranded right-handed beta-helix, Pectin lyase-like"/>
    <property type="match status" value="2"/>
</dbReference>
<keyword evidence="1" id="KW-0732">Signal</keyword>
<dbReference type="Proteomes" id="UP000437709">
    <property type="component" value="Unassembled WGS sequence"/>
</dbReference>
<proteinExistence type="predicted"/>
<feature type="chain" id="PRO_5039334152" description="F5/8 type C domain-containing protein" evidence="1">
    <location>
        <begin position="27"/>
        <end position="989"/>
    </location>
</feature>
<keyword evidence="4" id="KW-1185">Reference proteome</keyword>
<protein>
    <recommendedName>
        <fullName evidence="2">F5/8 type C domain-containing protein</fullName>
    </recommendedName>
</protein>
<dbReference type="SUPFAM" id="SSF49785">
    <property type="entry name" value="Galactose-binding domain-like"/>
    <property type="match status" value="1"/>
</dbReference>
<dbReference type="InterPro" id="IPR011050">
    <property type="entry name" value="Pectin_lyase_fold/virulence"/>
</dbReference>
<dbReference type="InterPro" id="IPR012334">
    <property type="entry name" value="Pectin_lyas_fold"/>
</dbReference>
<sequence>MRSKRTVRRRIAAVVATLTLAVPAVAATAATAAADPPTEIPAGRSVYTTMPTDPTAVVLGSAEFPVHGGGVGDDTAAIQAAIDEASRRGGENWLGNIVGGARGVEVGDGGGLVFVPEGTYRVTDRIDVHASVRLIGFGESRPEFYVPPSTVAFAGDPEFVFAAVRRPWSENGTITFGNNDTFGTGLVNVDITVDEGNPGAVGVRFGGAQMFLLQDVDIDMGDGYAGIDHNANLIQRVNVRGGQFGLLAFAASPGWQTTIIDSSFTGQAESGIRLHTDAKLSIIRTRFTDLPRGIEATPAQTQRLYVQDSLFEGIDGPVITLNDSESVPATDEPDLVRAQNQLNIVSTGVVDSGPLLRTQPSGSTWTVPEDSYLVNDATLGLRVADALTDGEQRTDAVVVDAQARPAPAMRSLLASDIPLPPDSGSWVNIAEYAAERGVTIGTGTEDDHAIFQQALTEHNTVYVPMGEYLLTDTLELRRENNLVALHPRQTWLTIPDESAAFGDPEAPRSILHTPHGGQNFVAGLGLDTAVTNPGSVHVHWQSGAESHLSDIATQFVKWAPDETAPGDPALGDPGYDFRGDYKYNFWIDGGGGSFVNLWAVAGWAENGFLVENTSVPGRVYEISVEHHRHREVVMRNVRGWELHALQTEDHIYGWESQAVELDGVRDVLFGNTVFFRVATVLGPYPYAVGVTDSRDVVIRGTRGYRPTNVANTRWGATVRDVETGREVPELEVAYLGIDVPGRDVRATGISLTGDASLNVLPDGSTTTELVLTNHQPGPLADVEVTVSSPDGLGVRTEAPGRIDGKQSVTVPLTVAAPADADHGTTHDLSVSVSFAHRGRTMTVERGLTVRVGGENLAVGADVTASSVLSSNVAANAVDGQTTGARWISGTGDPLPTLTIDLGEPADLLRAVVHSGVTGSDALRVRSFAVDGLTDGTWHTLGQVEANAASPVAVPLTDALGVSSLRLRFTEPSPSDGLARVFEVQIFGTR</sequence>
<dbReference type="InterPro" id="IPR024535">
    <property type="entry name" value="RHGA/B-epi-like_pectate_lyase"/>
</dbReference>
<dbReference type="Gene3D" id="2.60.120.260">
    <property type="entry name" value="Galactose-binding domain-like"/>
    <property type="match status" value="1"/>
</dbReference>
<accession>A0A6N7EBW1</accession>
<dbReference type="OrthoDB" id="241638at2"/>
<evidence type="ECO:0000313" key="3">
    <source>
        <dbReference type="EMBL" id="MPV35460.1"/>
    </source>
</evidence>
<dbReference type="InterPro" id="IPR008979">
    <property type="entry name" value="Galactose-bd-like_sf"/>
</dbReference>
<organism evidence="3 4">
    <name type="scientific">Georgenia subflava</name>
    <dbReference type="NCBI Taxonomy" id="1622177"/>
    <lineage>
        <taxon>Bacteria</taxon>
        <taxon>Bacillati</taxon>
        <taxon>Actinomycetota</taxon>
        <taxon>Actinomycetes</taxon>
        <taxon>Micrococcales</taxon>
        <taxon>Bogoriellaceae</taxon>
        <taxon>Georgenia</taxon>
    </lineage>
</organism>
<feature type="signal peptide" evidence="1">
    <location>
        <begin position="1"/>
        <end position="26"/>
    </location>
</feature>
<dbReference type="Pfam" id="PF00754">
    <property type="entry name" value="F5_F8_type_C"/>
    <property type="match status" value="1"/>
</dbReference>
<dbReference type="SUPFAM" id="SSF51126">
    <property type="entry name" value="Pectin lyase-like"/>
    <property type="match status" value="2"/>
</dbReference>
<reference evidence="3 4" key="1">
    <citation type="submission" date="2019-10" db="EMBL/GenBank/DDBJ databases">
        <title>Georgenia wutianyii sp. nov. and Georgenia yuyongxinii sp. nov. isolated from plateau pika (Ochotona curzoniae) in the Qinghai-Tibet plateau of China.</title>
        <authorList>
            <person name="Tian Z."/>
        </authorList>
    </citation>
    <scope>NUCLEOTIDE SEQUENCE [LARGE SCALE GENOMIC DNA]</scope>
    <source>
        <strain evidence="3 4">JCM 19765</strain>
    </source>
</reference>
<gene>
    <name evidence="3" type="ORF">GB881_00100</name>
</gene>
<evidence type="ECO:0000259" key="2">
    <source>
        <dbReference type="PROSITE" id="PS50022"/>
    </source>
</evidence>
<evidence type="ECO:0000313" key="4">
    <source>
        <dbReference type="Proteomes" id="UP000437709"/>
    </source>
</evidence>
<dbReference type="Pfam" id="PF12708">
    <property type="entry name" value="Pect-lyase_RHGA_epim"/>
    <property type="match status" value="1"/>
</dbReference>
<dbReference type="AlphaFoldDB" id="A0A6N7EBW1"/>
<dbReference type="InterPro" id="IPR000421">
    <property type="entry name" value="FA58C"/>
</dbReference>
<dbReference type="PROSITE" id="PS50022">
    <property type="entry name" value="FA58C_3"/>
    <property type="match status" value="1"/>
</dbReference>